<reference evidence="3 4" key="1">
    <citation type="submission" date="2018-03" db="EMBL/GenBank/DDBJ databases">
        <title>Bioinformatic expansion and discovery of thiopeptide antibiotics.</title>
        <authorList>
            <person name="Schwalen C.J."/>
            <person name="Hudson G.A."/>
            <person name="Mitchell D.A."/>
        </authorList>
    </citation>
    <scope>NUCLEOTIDE SEQUENCE [LARGE SCALE GENOMIC DNA]</scope>
    <source>
        <strain evidence="3 4">ATCC 21389</strain>
    </source>
</reference>
<dbReference type="Gene3D" id="1.10.260.40">
    <property type="entry name" value="lambda repressor-like DNA-binding domains"/>
    <property type="match status" value="1"/>
</dbReference>
<dbReference type="CDD" id="cd00093">
    <property type="entry name" value="HTH_XRE"/>
    <property type="match status" value="1"/>
</dbReference>
<feature type="region of interest" description="Disordered" evidence="1">
    <location>
        <begin position="1"/>
        <end position="20"/>
    </location>
</feature>
<gene>
    <name evidence="3" type="ORF">C7C46_25750</name>
</gene>
<feature type="compositionally biased region" description="Low complexity" evidence="1">
    <location>
        <begin position="7"/>
        <end position="18"/>
    </location>
</feature>
<dbReference type="PROSITE" id="PS50943">
    <property type="entry name" value="HTH_CROC1"/>
    <property type="match status" value="1"/>
</dbReference>
<dbReference type="Proteomes" id="UP000248039">
    <property type="component" value="Unassembled WGS sequence"/>
</dbReference>
<dbReference type="SUPFAM" id="SSF47413">
    <property type="entry name" value="lambda repressor-like DNA-binding domains"/>
    <property type="match status" value="1"/>
</dbReference>
<accession>A0A2V4MWA7</accession>
<feature type="domain" description="HTH cro/C1-type" evidence="2">
    <location>
        <begin position="29"/>
        <end position="62"/>
    </location>
</feature>
<dbReference type="RefSeq" id="WP_110672313.1">
    <property type="nucleotide sequence ID" value="NZ_PYBW01000106.1"/>
</dbReference>
<sequence length="372" mass="41764">MAVKNRGTLTGSQGSTGQPRGGAVSGFVFRLIREHLGLTREAFAEQFRVSLDTVAGWETGRRPLTAIPVGQMLVHRHRLLHMGVAPALLAALDRAMEADVLLASALDGTSDAESSPLGAWVMQRDLVEVLTWPLSGHAPELVRQLPEATHPRRGPAPSGPDLPRDQRRSFFDQMRRTAEEARGPDRFLLRRQALYLCGYDSQADTVDWLTYQQRQERPEGWLQEWLNTRSVASVAGRHGDRDHMRRFIEHTLIDNDAGEAANLNYWAYWVGESATIELADDFIALGKPGPWTGQRLLLHLVDRLAPDYGYLDLYIHTLWALLTARSHLLHSEPISTEILRARLEILLDGAQISARSRRELDGIRYAVRLARA</sequence>
<evidence type="ECO:0000256" key="1">
    <source>
        <dbReference type="SAM" id="MobiDB-lite"/>
    </source>
</evidence>
<evidence type="ECO:0000313" key="4">
    <source>
        <dbReference type="Proteomes" id="UP000248039"/>
    </source>
</evidence>
<protein>
    <submittedName>
        <fullName evidence="3">Transcriptional regulator</fullName>
    </submittedName>
</protein>
<organism evidence="3 4">
    <name type="scientific">Streptomyces tateyamensis</name>
    <dbReference type="NCBI Taxonomy" id="565073"/>
    <lineage>
        <taxon>Bacteria</taxon>
        <taxon>Bacillati</taxon>
        <taxon>Actinomycetota</taxon>
        <taxon>Actinomycetes</taxon>
        <taxon>Kitasatosporales</taxon>
        <taxon>Streptomycetaceae</taxon>
        <taxon>Streptomyces</taxon>
    </lineage>
</organism>
<dbReference type="InterPro" id="IPR001387">
    <property type="entry name" value="Cro/C1-type_HTH"/>
</dbReference>
<dbReference type="OrthoDB" id="4509586at2"/>
<keyword evidence="4" id="KW-1185">Reference proteome</keyword>
<evidence type="ECO:0000313" key="3">
    <source>
        <dbReference type="EMBL" id="PYC72354.1"/>
    </source>
</evidence>
<dbReference type="InterPro" id="IPR010982">
    <property type="entry name" value="Lambda_DNA-bd_dom_sf"/>
</dbReference>
<proteinExistence type="predicted"/>
<dbReference type="AlphaFoldDB" id="A0A2V4MWA7"/>
<dbReference type="EMBL" id="PYBW01000106">
    <property type="protein sequence ID" value="PYC72354.1"/>
    <property type="molecule type" value="Genomic_DNA"/>
</dbReference>
<feature type="region of interest" description="Disordered" evidence="1">
    <location>
        <begin position="145"/>
        <end position="166"/>
    </location>
</feature>
<name>A0A2V4MWA7_9ACTN</name>
<dbReference type="GO" id="GO:0003677">
    <property type="term" value="F:DNA binding"/>
    <property type="evidence" value="ECO:0007669"/>
    <property type="project" value="InterPro"/>
</dbReference>
<comment type="caution">
    <text evidence="3">The sequence shown here is derived from an EMBL/GenBank/DDBJ whole genome shotgun (WGS) entry which is preliminary data.</text>
</comment>
<evidence type="ECO:0000259" key="2">
    <source>
        <dbReference type="PROSITE" id="PS50943"/>
    </source>
</evidence>